<dbReference type="InterPro" id="IPR050922">
    <property type="entry name" value="LytR/CpsA/Psr_CW_biosynth"/>
</dbReference>
<evidence type="ECO:0000313" key="5">
    <source>
        <dbReference type="EMBL" id="GIG76423.1"/>
    </source>
</evidence>
<dbReference type="PANTHER" id="PTHR33392:SF6">
    <property type="entry name" value="POLYISOPRENYL-TEICHOIC ACID--PEPTIDOGLYCAN TEICHOIC ACID TRANSFERASE TAGU"/>
    <property type="match status" value="1"/>
</dbReference>
<organism evidence="5 6">
    <name type="scientific">Planosporangium flavigriseum</name>
    <dbReference type="NCBI Taxonomy" id="373681"/>
    <lineage>
        <taxon>Bacteria</taxon>
        <taxon>Bacillati</taxon>
        <taxon>Actinomycetota</taxon>
        <taxon>Actinomycetes</taxon>
        <taxon>Micromonosporales</taxon>
        <taxon>Micromonosporaceae</taxon>
        <taxon>Planosporangium</taxon>
    </lineage>
</organism>
<feature type="region of interest" description="Disordered" evidence="2">
    <location>
        <begin position="89"/>
        <end position="108"/>
    </location>
</feature>
<proteinExistence type="inferred from homology"/>
<dbReference type="NCBIfam" id="TIGR00350">
    <property type="entry name" value="lytR_cpsA_psr"/>
    <property type="match status" value="1"/>
</dbReference>
<reference evidence="5" key="1">
    <citation type="submission" date="2021-01" db="EMBL/GenBank/DDBJ databases">
        <title>Whole genome shotgun sequence of Planosporangium flavigriseum NBRC 105377.</title>
        <authorList>
            <person name="Komaki H."/>
            <person name="Tamura T."/>
        </authorList>
    </citation>
    <scope>NUCLEOTIDE SEQUENCE</scope>
    <source>
        <strain evidence="5">NBRC 105377</strain>
    </source>
</reference>
<dbReference type="InterPro" id="IPR004474">
    <property type="entry name" value="LytR_CpsA_psr"/>
</dbReference>
<accession>A0A8J3LTT7</accession>
<keyword evidence="3" id="KW-0812">Transmembrane</keyword>
<keyword evidence="6" id="KW-1185">Reference proteome</keyword>
<evidence type="ECO:0000256" key="2">
    <source>
        <dbReference type="SAM" id="MobiDB-lite"/>
    </source>
</evidence>
<dbReference type="Proteomes" id="UP000653674">
    <property type="component" value="Unassembled WGS sequence"/>
</dbReference>
<feature type="domain" description="Cell envelope-related transcriptional attenuator" evidence="4">
    <location>
        <begin position="108"/>
        <end position="262"/>
    </location>
</feature>
<comment type="similarity">
    <text evidence="1">Belongs to the LytR/CpsA/Psr (LCP) family.</text>
</comment>
<dbReference type="AlphaFoldDB" id="A0A8J3LTT7"/>
<dbReference type="Pfam" id="PF03816">
    <property type="entry name" value="LytR_cpsA_psr"/>
    <property type="match status" value="1"/>
</dbReference>
<feature type="compositionally biased region" description="Basic and acidic residues" evidence="2">
    <location>
        <begin position="91"/>
        <end position="108"/>
    </location>
</feature>
<dbReference type="PANTHER" id="PTHR33392">
    <property type="entry name" value="POLYISOPRENYL-TEICHOIC ACID--PEPTIDOGLYCAN TEICHOIC ACID TRANSFERASE TAGU"/>
    <property type="match status" value="1"/>
</dbReference>
<keyword evidence="3" id="KW-0472">Membrane</keyword>
<keyword evidence="3" id="KW-1133">Transmembrane helix</keyword>
<evidence type="ECO:0000313" key="6">
    <source>
        <dbReference type="Proteomes" id="UP000653674"/>
    </source>
</evidence>
<gene>
    <name evidence="5" type="ORF">Pfl04_48270</name>
</gene>
<name>A0A8J3LTT7_9ACTN</name>
<dbReference type="EMBL" id="BONU01000054">
    <property type="protein sequence ID" value="GIG76423.1"/>
    <property type="molecule type" value="Genomic_DNA"/>
</dbReference>
<feature type="region of interest" description="Disordered" evidence="2">
    <location>
        <begin position="1"/>
        <end position="24"/>
    </location>
</feature>
<evidence type="ECO:0000259" key="4">
    <source>
        <dbReference type="Pfam" id="PF03816"/>
    </source>
</evidence>
<dbReference type="Gene3D" id="3.40.630.190">
    <property type="entry name" value="LCP protein"/>
    <property type="match status" value="1"/>
</dbReference>
<sequence length="367" mass="39427">MFDPGAGSAASVRSTIGGRSRRRRRPPWGWIAATAALVLLLVAVFGIGGAVWYYKSVDAGLRRTDAFGRGHDARAAKATGGAQNILLLGSDSRDADDPGHTPEPGDAHTDTIVLMHVDAGHEKAFLISIPRDLYVYVPRSPTHPELGDTNAKINAAFAWGGLPLAVRTIEGYTGVRVDHVVMVDFEGFKKAADTLGGVDLNNGREFTSIAEPNYRHFDRGVIHLDGAAALDYVRQRQQFADGDFTRMCHQQQFLKALLDKATSTGTLTNPRKLDAFLKSVTKLLTVDNGFSLASTALQLRNIRSDDLTFLVSPNLGPVMAGDQSVMAPDDAKAKTLYDAVAKDKVADWISHNDTGLEEVASAGCAGQ</sequence>
<feature type="transmembrane region" description="Helical" evidence="3">
    <location>
        <begin position="28"/>
        <end position="54"/>
    </location>
</feature>
<evidence type="ECO:0000256" key="3">
    <source>
        <dbReference type="SAM" id="Phobius"/>
    </source>
</evidence>
<protein>
    <submittedName>
        <fullName evidence="5">Transcriptional regulator</fullName>
    </submittedName>
</protein>
<comment type="caution">
    <text evidence="5">The sequence shown here is derived from an EMBL/GenBank/DDBJ whole genome shotgun (WGS) entry which is preliminary data.</text>
</comment>
<evidence type="ECO:0000256" key="1">
    <source>
        <dbReference type="ARBA" id="ARBA00006068"/>
    </source>
</evidence>